<evidence type="ECO:0000313" key="2">
    <source>
        <dbReference type="EMBL" id="KAG7339476.1"/>
    </source>
</evidence>
<dbReference type="AlphaFoldDB" id="A0A9K3LBS0"/>
<dbReference type="Pfam" id="PF03567">
    <property type="entry name" value="Sulfotransfer_2"/>
    <property type="match status" value="1"/>
</dbReference>
<dbReference type="GO" id="GO:0016020">
    <property type="term" value="C:membrane"/>
    <property type="evidence" value="ECO:0007669"/>
    <property type="project" value="InterPro"/>
</dbReference>
<feature type="region of interest" description="Disordered" evidence="1">
    <location>
        <begin position="215"/>
        <end position="248"/>
    </location>
</feature>
<name>A0A9K3LBS0_9STRA</name>
<reference evidence="3" key="2">
    <citation type="submission" date="2021-04" db="EMBL/GenBank/DDBJ databases">
        <authorList>
            <person name="Podell S."/>
        </authorList>
    </citation>
    <scope>NUCLEOTIDE SEQUENCE</scope>
    <source>
        <strain evidence="3">Hildebrandi</strain>
    </source>
</reference>
<evidence type="ECO:0000256" key="1">
    <source>
        <dbReference type="SAM" id="MobiDB-lite"/>
    </source>
</evidence>
<dbReference type="EMBL" id="JAGRRH010000033">
    <property type="protein sequence ID" value="KAG7339476.1"/>
    <property type="molecule type" value="Genomic_DNA"/>
</dbReference>
<dbReference type="EMBL" id="JAGRRH010000013">
    <property type="protein sequence ID" value="KAG7359374.1"/>
    <property type="molecule type" value="Genomic_DNA"/>
</dbReference>
<evidence type="ECO:0000313" key="3">
    <source>
        <dbReference type="EMBL" id="KAG7359374.1"/>
    </source>
</evidence>
<dbReference type="InterPro" id="IPR005331">
    <property type="entry name" value="Sulfotransferase"/>
</dbReference>
<evidence type="ECO:0000313" key="4">
    <source>
        <dbReference type="Proteomes" id="UP000693970"/>
    </source>
</evidence>
<organism evidence="3 4">
    <name type="scientific">Nitzschia inconspicua</name>
    <dbReference type="NCBI Taxonomy" id="303405"/>
    <lineage>
        <taxon>Eukaryota</taxon>
        <taxon>Sar</taxon>
        <taxon>Stramenopiles</taxon>
        <taxon>Ochrophyta</taxon>
        <taxon>Bacillariophyta</taxon>
        <taxon>Bacillariophyceae</taxon>
        <taxon>Bacillariophycidae</taxon>
        <taxon>Bacillariales</taxon>
        <taxon>Bacillariaceae</taxon>
        <taxon>Nitzschia</taxon>
    </lineage>
</organism>
<comment type="caution">
    <text evidence="3">The sequence shown here is derived from an EMBL/GenBank/DDBJ whole genome shotgun (WGS) entry which is preliminary data.</text>
</comment>
<dbReference type="GO" id="GO:0008146">
    <property type="term" value="F:sulfotransferase activity"/>
    <property type="evidence" value="ECO:0007669"/>
    <property type="project" value="InterPro"/>
</dbReference>
<reference evidence="3" key="1">
    <citation type="journal article" date="2021" name="Sci. Rep.">
        <title>Diploid genomic architecture of Nitzschia inconspicua, an elite biomass production diatom.</title>
        <authorList>
            <person name="Oliver A."/>
            <person name="Podell S."/>
            <person name="Pinowska A."/>
            <person name="Traller J.C."/>
            <person name="Smith S.R."/>
            <person name="McClure R."/>
            <person name="Beliaev A."/>
            <person name="Bohutskyi P."/>
            <person name="Hill E.A."/>
            <person name="Rabines A."/>
            <person name="Zheng H."/>
            <person name="Allen L.Z."/>
            <person name="Kuo A."/>
            <person name="Grigoriev I.V."/>
            <person name="Allen A.E."/>
            <person name="Hazlebeck D."/>
            <person name="Allen E.E."/>
        </authorList>
    </citation>
    <scope>NUCLEOTIDE SEQUENCE</scope>
    <source>
        <strain evidence="3">Hildebrandi</strain>
    </source>
</reference>
<dbReference type="Proteomes" id="UP000693970">
    <property type="component" value="Unassembled WGS sequence"/>
</dbReference>
<dbReference type="OrthoDB" id="56826at2759"/>
<protein>
    <submittedName>
        <fullName evidence="3">Sulfotransferase family protein</fullName>
    </submittedName>
</protein>
<proteinExistence type="predicted"/>
<gene>
    <name evidence="2" type="ORF">IV203_002529</name>
    <name evidence="3" type="ORF">IV203_034472</name>
</gene>
<sequence length="304" mass="34926">MHFKQKHNESTNSTLPNRQEYLYIHVHKAGGTSMKFTKFQSSNFSSVDIYYHSRRSEDPDRFRRKTTKWIQRGSIAAAQKQTASPPSRTAHIFSFVRDPAVRFLSGVGQVLSMDSRRQKLMPCVPYLSQDERPVEFIRCVLDKMQGKLLDDTGDRTNNHNMNETRFDFLDLHMLPQVYELYDGVLERDDVPIHLIDLANLDTFCRVAGAKPPKVHVQSRTIDDGATARNLQTPASDGNEHGSSKRDTNRRFLEEWKAPKLSPREIFFGNDTSILLRVCSLYDMDVKMLLQMQQLGVQVPSLCTT</sequence>
<feature type="compositionally biased region" description="Basic and acidic residues" evidence="1">
    <location>
        <begin position="237"/>
        <end position="248"/>
    </location>
</feature>
<keyword evidence="4" id="KW-1185">Reference proteome</keyword>
<accession>A0A9K3LBS0</accession>